<sequence>MYIEFCEFWLHLQIYFYDIFFQKASSANIVNRSKKKYNHRTGSRPFSYIVEKMVEDGSKFLEVDTFEFA</sequence>
<dbReference type="Proteomes" id="UP000594638">
    <property type="component" value="Unassembled WGS sequence"/>
</dbReference>
<dbReference type="AlphaFoldDB" id="A0A8S0S1K4"/>
<protein>
    <submittedName>
        <fullName evidence="1">Uncharacterized protein</fullName>
    </submittedName>
</protein>
<reference evidence="1 2" key="1">
    <citation type="submission" date="2019-12" db="EMBL/GenBank/DDBJ databases">
        <authorList>
            <person name="Alioto T."/>
            <person name="Alioto T."/>
            <person name="Gomez Garrido J."/>
        </authorList>
    </citation>
    <scope>NUCLEOTIDE SEQUENCE [LARGE SCALE GENOMIC DNA]</scope>
</reference>
<dbReference type="Gramene" id="OE9A114512T1">
    <property type="protein sequence ID" value="OE9A114512C1"/>
    <property type="gene ID" value="OE9A114512"/>
</dbReference>
<name>A0A8S0S1K4_OLEEU</name>
<evidence type="ECO:0000313" key="2">
    <source>
        <dbReference type="Proteomes" id="UP000594638"/>
    </source>
</evidence>
<comment type="caution">
    <text evidence="1">The sequence shown here is derived from an EMBL/GenBank/DDBJ whole genome shotgun (WGS) entry which is preliminary data.</text>
</comment>
<keyword evidence="2" id="KW-1185">Reference proteome</keyword>
<gene>
    <name evidence="1" type="ORF">OLEA9_A114512</name>
</gene>
<proteinExistence type="predicted"/>
<dbReference type="EMBL" id="CACTIH010003849">
    <property type="protein sequence ID" value="CAA2986255.1"/>
    <property type="molecule type" value="Genomic_DNA"/>
</dbReference>
<accession>A0A8S0S1K4</accession>
<organism evidence="1 2">
    <name type="scientific">Olea europaea subsp. europaea</name>
    <dbReference type="NCBI Taxonomy" id="158383"/>
    <lineage>
        <taxon>Eukaryota</taxon>
        <taxon>Viridiplantae</taxon>
        <taxon>Streptophyta</taxon>
        <taxon>Embryophyta</taxon>
        <taxon>Tracheophyta</taxon>
        <taxon>Spermatophyta</taxon>
        <taxon>Magnoliopsida</taxon>
        <taxon>eudicotyledons</taxon>
        <taxon>Gunneridae</taxon>
        <taxon>Pentapetalae</taxon>
        <taxon>asterids</taxon>
        <taxon>lamiids</taxon>
        <taxon>Lamiales</taxon>
        <taxon>Oleaceae</taxon>
        <taxon>Oleeae</taxon>
        <taxon>Olea</taxon>
    </lineage>
</organism>
<evidence type="ECO:0000313" key="1">
    <source>
        <dbReference type="EMBL" id="CAA2986255.1"/>
    </source>
</evidence>